<comment type="similarity">
    <text evidence="1">Belongs to the helicase family. UvrD subfamily.</text>
</comment>
<evidence type="ECO:0000256" key="3">
    <source>
        <dbReference type="ARBA" id="ARBA00022801"/>
    </source>
</evidence>
<evidence type="ECO:0000256" key="8">
    <source>
        <dbReference type="ARBA" id="ARBA00025289"/>
    </source>
</evidence>
<dbReference type="InterPro" id="IPR000212">
    <property type="entry name" value="DNA_helicase_UvrD/REP"/>
</dbReference>
<evidence type="ECO:0000256" key="1">
    <source>
        <dbReference type="ARBA" id="ARBA00009922"/>
    </source>
</evidence>
<evidence type="ECO:0000256" key="5">
    <source>
        <dbReference type="ARBA" id="ARBA00022840"/>
    </source>
</evidence>
<evidence type="ECO:0000256" key="4">
    <source>
        <dbReference type="ARBA" id="ARBA00022806"/>
    </source>
</evidence>
<comment type="catalytic activity">
    <reaction evidence="9">
        <text>Couples ATP hydrolysis with the unwinding of duplex DNA by translocating in the 3'-5' direction.</text>
        <dbReference type="EC" id="5.6.2.4"/>
    </reaction>
</comment>
<name>A0A7I9VHM1_9BACT</name>
<keyword evidence="7" id="KW-0413">Isomerase</keyword>
<organism evidence="16 17">
    <name type="scientific">Anaeromyxobacter diazotrophicus</name>
    <dbReference type="NCBI Taxonomy" id="2590199"/>
    <lineage>
        <taxon>Bacteria</taxon>
        <taxon>Pseudomonadati</taxon>
        <taxon>Myxococcota</taxon>
        <taxon>Myxococcia</taxon>
        <taxon>Myxococcales</taxon>
        <taxon>Cystobacterineae</taxon>
        <taxon>Anaeromyxobacteraceae</taxon>
        <taxon>Anaeromyxobacter</taxon>
    </lineage>
</organism>
<dbReference type="Pfam" id="PF00580">
    <property type="entry name" value="UvrD-helicase"/>
    <property type="match status" value="1"/>
</dbReference>
<dbReference type="Gene3D" id="1.10.486.10">
    <property type="entry name" value="PCRA, domain 4"/>
    <property type="match status" value="1"/>
</dbReference>
<sequence length="672" mass="74518">MVDLSTLNPPQREAVTTTEGPLLVLAGAGSGKTRVIAHRVAWLLVQGVQPERVLAVTFTNKAAEEMKERVSALAGPPGRAVFVSTFHSFGLWLLQEEHRAAGLPRRFGICDAGDQAALVKRCMREVNVDDRAFDARRVLFLLSAAKNALQKGVKVRPEGQGDDYDLVAAEVYPRYQAALRAQRAVDFDDLIALPVELLRAHAALRAKYQERFRYLLVDEYQDTNCCQLELLKLLAGERKNVCAVGDDDQAIYGWRGAEVKNILRFERHFPGAKEVRLEQNYRSTGRILACANGVIAKNPQRKAKRLWTSAGEGAPVKVAALAGEEEEARHVTDRIVRGRAEGRPWAHFAVLYRLNAQSRPIEEALREASVPYRVAGGPAFFDRAEVRDLLAYLKVCVEREDDVSLARIVNVPARGLGDATLERVHAHALAHRLPLFEALRRSAEVPDLPRGAAERMLAFVDLIDRYAFAFDRQPIGEVARRLVAEVDLHAHARAGVKSAEAAQRKVEAIESVLRSIEGWASRTGKKPTLPNYLAKLALDSREDEDEDAEDGVALMSLHAAKGLEFPVVFLIGMEEDLLPCSGIQGEARDLEEERRLAYVGITRAREELHLTRAQARTKRGKLEPRTPSRFLQDLPEAAFVLYDPAKDVQPPEVVAARSAEVLAALKARFARG</sequence>
<gene>
    <name evidence="16" type="primary">rep</name>
    <name evidence="16" type="ORF">AMYX_06220</name>
</gene>
<dbReference type="Gene3D" id="3.40.50.300">
    <property type="entry name" value="P-loop containing nucleotide triphosphate hydrolases"/>
    <property type="match status" value="2"/>
</dbReference>
<dbReference type="PROSITE" id="PS51198">
    <property type="entry name" value="UVRD_HELICASE_ATP_BIND"/>
    <property type="match status" value="1"/>
</dbReference>
<keyword evidence="6" id="KW-0238">DNA-binding</keyword>
<dbReference type="Proteomes" id="UP000503640">
    <property type="component" value="Unassembled WGS sequence"/>
</dbReference>
<proteinExistence type="inferred from homology"/>
<dbReference type="CDD" id="cd18807">
    <property type="entry name" value="SF1_C_UvrD"/>
    <property type="match status" value="1"/>
</dbReference>
<keyword evidence="2 13" id="KW-0547">Nucleotide-binding</keyword>
<evidence type="ECO:0000256" key="11">
    <source>
        <dbReference type="ARBA" id="ARBA00034923"/>
    </source>
</evidence>
<evidence type="ECO:0000256" key="9">
    <source>
        <dbReference type="ARBA" id="ARBA00034617"/>
    </source>
</evidence>
<dbReference type="PROSITE" id="PS51217">
    <property type="entry name" value="UVRD_HELICASE_CTER"/>
    <property type="match status" value="1"/>
</dbReference>
<feature type="domain" description="UvrD-like helicase ATP-binding" evidence="14">
    <location>
        <begin position="5"/>
        <end position="284"/>
    </location>
</feature>
<dbReference type="GO" id="GO:0005829">
    <property type="term" value="C:cytosol"/>
    <property type="evidence" value="ECO:0007669"/>
    <property type="project" value="TreeGrafter"/>
</dbReference>
<dbReference type="InterPro" id="IPR014017">
    <property type="entry name" value="DNA_helicase_UvrD-like_C"/>
</dbReference>
<dbReference type="GO" id="GO:0043138">
    <property type="term" value="F:3'-5' DNA helicase activity"/>
    <property type="evidence" value="ECO:0007669"/>
    <property type="project" value="UniProtKB-EC"/>
</dbReference>
<evidence type="ECO:0000259" key="14">
    <source>
        <dbReference type="PROSITE" id="PS51198"/>
    </source>
</evidence>
<dbReference type="GO" id="GO:0016787">
    <property type="term" value="F:hydrolase activity"/>
    <property type="evidence" value="ECO:0007669"/>
    <property type="project" value="UniProtKB-UniRule"/>
</dbReference>
<comment type="caution">
    <text evidence="16">The sequence shown here is derived from an EMBL/GenBank/DDBJ whole genome shotgun (WGS) entry which is preliminary data.</text>
</comment>
<dbReference type="GO" id="GO:0005524">
    <property type="term" value="F:ATP binding"/>
    <property type="evidence" value="ECO:0007669"/>
    <property type="project" value="UniProtKB-UniRule"/>
</dbReference>
<evidence type="ECO:0000256" key="13">
    <source>
        <dbReference type="PROSITE-ProRule" id="PRU00560"/>
    </source>
</evidence>
<feature type="domain" description="UvrD-like helicase C-terminal" evidence="15">
    <location>
        <begin position="285"/>
        <end position="562"/>
    </location>
</feature>
<dbReference type="FunFam" id="3.40.50.300:FF:001890">
    <property type="entry name" value="DNA helicase"/>
    <property type="match status" value="1"/>
</dbReference>
<reference evidence="17" key="1">
    <citation type="journal article" date="2020" name="Appl. Environ. Microbiol.">
        <title>Diazotrophic Anaeromyxobacter Isolates from Soils.</title>
        <authorList>
            <person name="Masuda Y."/>
            <person name="Yamanaka H."/>
            <person name="Xu Z.X."/>
            <person name="Shiratori Y."/>
            <person name="Aono T."/>
            <person name="Amachi S."/>
            <person name="Senoo K."/>
            <person name="Itoh H."/>
        </authorList>
    </citation>
    <scope>NUCLEOTIDE SEQUENCE [LARGE SCALE GENOMIC DNA]</scope>
    <source>
        <strain evidence="17">R267</strain>
    </source>
</reference>
<dbReference type="PANTHER" id="PTHR11070:SF2">
    <property type="entry name" value="ATP-DEPENDENT DNA HELICASE SRS2"/>
    <property type="match status" value="1"/>
</dbReference>
<protein>
    <recommendedName>
        <fullName evidence="10">DNA 3'-5' helicase</fullName>
        <ecNumber evidence="10">5.6.2.4</ecNumber>
    </recommendedName>
    <alternativeName>
        <fullName evidence="11">DNA 3'-5' helicase II</fullName>
    </alternativeName>
</protein>
<evidence type="ECO:0000256" key="10">
    <source>
        <dbReference type="ARBA" id="ARBA00034808"/>
    </source>
</evidence>
<evidence type="ECO:0000256" key="2">
    <source>
        <dbReference type="ARBA" id="ARBA00022741"/>
    </source>
</evidence>
<dbReference type="GO" id="GO:0003677">
    <property type="term" value="F:DNA binding"/>
    <property type="evidence" value="ECO:0007669"/>
    <property type="project" value="UniProtKB-KW"/>
</dbReference>
<evidence type="ECO:0000256" key="12">
    <source>
        <dbReference type="ARBA" id="ARBA00048988"/>
    </source>
</evidence>
<dbReference type="InterPro" id="IPR014016">
    <property type="entry name" value="UvrD-like_ATP-bd"/>
</dbReference>
<comment type="catalytic activity">
    <reaction evidence="12">
        <text>ATP + H2O = ADP + phosphate + H(+)</text>
        <dbReference type="Rhea" id="RHEA:13065"/>
        <dbReference type="ChEBI" id="CHEBI:15377"/>
        <dbReference type="ChEBI" id="CHEBI:15378"/>
        <dbReference type="ChEBI" id="CHEBI:30616"/>
        <dbReference type="ChEBI" id="CHEBI:43474"/>
        <dbReference type="ChEBI" id="CHEBI:456216"/>
        <dbReference type="EC" id="5.6.2.4"/>
    </reaction>
</comment>
<dbReference type="Gene3D" id="1.10.10.160">
    <property type="match status" value="1"/>
</dbReference>
<dbReference type="AlphaFoldDB" id="A0A7I9VHM1"/>
<keyword evidence="5 13" id="KW-0067">ATP-binding</keyword>
<dbReference type="RefSeq" id="WP_176062882.1">
    <property type="nucleotide sequence ID" value="NZ_BJTG01000002.1"/>
</dbReference>
<evidence type="ECO:0000313" key="17">
    <source>
        <dbReference type="Proteomes" id="UP000503640"/>
    </source>
</evidence>
<dbReference type="Pfam" id="PF13361">
    <property type="entry name" value="UvrD_C"/>
    <property type="match status" value="2"/>
</dbReference>
<evidence type="ECO:0000259" key="15">
    <source>
        <dbReference type="PROSITE" id="PS51217"/>
    </source>
</evidence>
<evidence type="ECO:0000256" key="7">
    <source>
        <dbReference type="ARBA" id="ARBA00023235"/>
    </source>
</evidence>
<keyword evidence="17" id="KW-1185">Reference proteome</keyword>
<comment type="function">
    <text evidence="8">Has both ATPase and helicase activities. Unwinds DNA duplexes with 3' to 5' polarity with respect to the bound strand and initiates unwinding most effectively when a single-stranded region is present. Involved in the post-incision events of nucleotide excision repair and methyl-directed mismatch repair.</text>
</comment>
<dbReference type="PANTHER" id="PTHR11070">
    <property type="entry name" value="UVRD / RECB / PCRA DNA HELICASE FAMILY MEMBER"/>
    <property type="match status" value="1"/>
</dbReference>
<accession>A0A7I9VHM1</accession>
<feature type="binding site" evidence="13">
    <location>
        <begin position="26"/>
        <end position="33"/>
    </location>
    <ligand>
        <name>ATP</name>
        <dbReference type="ChEBI" id="CHEBI:30616"/>
    </ligand>
</feature>
<dbReference type="CDD" id="cd17932">
    <property type="entry name" value="DEXQc_UvrD"/>
    <property type="match status" value="1"/>
</dbReference>
<keyword evidence="4 13" id="KW-0347">Helicase</keyword>
<evidence type="ECO:0000313" key="16">
    <source>
        <dbReference type="EMBL" id="GEJ55881.1"/>
    </source>
</evidence>
<dbReference type="EC" id="5.6.2.4" evidence="10"/>
<keyword evidence="3 13" id="KW-0378">Hydrolase</keyword>
<dbReference type="GO" id="GO:0000725">
    <property type="term" value="P:recombinational repair"/>
    <property type="evidence" value="ECO:0007669"/>
    <property type="project" value="TreeGrafter"/>
</dbReference>
<dbReference type="InterPro" id="IPR013986">
    <property type="entry name" value="DExx_box_DNA_helicase_dom_sf"/>
</dbReference>
<evidence type="ECO:0000256" key="6">
    <source>
        <dbReference type="ARBA" id="ARBA00023125"/>
    </source>
</evidence>
<dbReference type="InterPro" id="IPR027417">
    <property type="entry name" value="P-loop_NTPase"/>
</dbReference>
<dbReference type="EMBL" id="BJTG01000002">
    <property type="protein sequence ID" value="GEJ55881.1"/>
    <property type="molecule type" value="Genomic_DNA"/>
</dbReference>
<dbReference type="SUPFAM" id="SSF52540">
    <property type="entry name" value="P-loop containing nucleoside triphosphate hydrolases"/>
    <property type="match status" value="1"/>
</dbReference>